<protein>
    <submittedName>
        <fullName evidence="1">Uncharacterized protein</fullName>
    </submittedName>
</protein>
<keyword evidence="2" id="KW-1185">Reference proteome</keyword>
<reference evidence="1 2" key="1">
    <citation type="submission" date="2013-02" db="EMBL/GenBank/DDBJ databases">
        <title>The complete genome sequence of Corynebacterium callunae DSM 20147.</title>
        <authorList>
            <person name="Ruckert C."/>
            <person name="Albersmeier A."/>
            <person name="Kalinowski J."/>
        </authorList>
    </citation>
    <scope>NUCLEOTIDE SEQUENCE [LARGE SCALE GENOMIC DNA]</scope>
    <source>
        <strain evidence="1 2">DSM 20147</strain>
    </source>
</reference>
<proteinExistence type="predicted"/>
<gene>
    <name evidence="1" type="ORF">H924_12790</name>
</gene>
<dbReference type="EMBL" id="CP004354">
    <property type="protein sequence ID" value="AGG67977.1"/>
    <property type="molecule type" value="Genomic_DNA"/>
</dbReference>
<evidence type="ECO:0000313" key="1">
    <source>
        <dbReference type="EMBL" id="AGG67977.1"/>
    </source>
</evidence>
<accession>M1UWE5</accession>
<dbReference type="Proteomes" id="UP000011760">
    <property type="component" value="Chromosome"/>
</dbReference>
<name>M1UWE5_9CORY</name>
<dbReference type="AlphaFoldDB" id="M1UWE5"/>
<dbReference type="HOGENOM" id="CLU_2750891_0_0_11"/>
<evidence type="ECO:0000313" key="2">
    <source>
        <dbReference type="Proteomes" id="UP000011760"/>
    </source>
</evidence>
<organism evidence="1 2">
    <name type="scientific">Corynebacterium callunae DSM 20147</name>
    <dbReference type="NCBI Taxonomy" id="1121353"/>
    <lineage>
        <taxon>Bacteria</taxon>
        <taxon>Bacillati</taxon>
        <taxon>Actinomycetota</taxon>
        <taxon>Actinomycetes</taxon>
        <taxon>Mycobacteriales</taxon>
        <taxon>Corynebacteriaceae</taxon>
        <taxon>Corynebacterium</taxon>
    </lineage>
</organism>
<sequence length="70" mass="7974">MTVFLMSGIWFIMVLELSEGLDYSLQSPLVSVPKVESPPIALGCGMMSKLLPGRKLQILYILREQKWEFN</sequence>
<dbReference type="KEGG" id="ccn:H924_12790"/>